<evidence type="ECO:0000259" key="4">
    <source>
        <dbReference type="PROSITE" id="PS50902"/>
    </source>
</evidence>
<feature type="domain" description="Flavodoxin-like" evidence="4">
    <location>
        <begin position="10"/>
        <end position="193"/>
    </location>
</feature>
<accession>A0ABY9EGR6</accession>
<dbReference type="SUPFAM" id="SSF52218">
    <property type="entry name" value="Flavoproteins"/>
    <property type="match status" value="1"/>
</dbReference>
<evidence type="ECO:0000256" key="1">
    <source>
        <dbReference type="ARBA" id="ARBA00006961"/>
    </source>
</evidence>
<keyword evidence="2" id="KW-0285">Flavoprotein</keyword>
<dbReference type="Gene3D" id="3.40.50.360">
    <property type="match status" value="1"/>
</dbReference>
<dbReference type="PROSITE" id="PS50902">
    <property type="entry name" value="FLAVODOXIN_LIKE"/>
    <property type="match status" value="1"/>
</dbReference>
<dbReference type="NCBIfam" id="NF002999">
    <property type="entry name" value="PRK03767.1"/>
    <property type="match status" value="1"/>
</dbReference>
<dbReference type="PANTHER" id="PTHR30546:SF23">
    <property type="entry name" value="FLAVOPROTEIN-LIKE PROTEIN YCP4-RELATED"/>
    <property type="match status" value="1"/>
</dbReference>
<dbReference type="EMBL" id="CP098023">
    <property type="protein sequence ID" value="WKD50819.1"/>
    <property type="molecule type" value="Genomic_DNA"/>
</dbReference>
<dbReference type="NCBIfam" id="TIGR01755">
    <property type="entry name" value="flav_wrbA"/>
    <property type="match status" value="1"/>
</dbReference>
<evidence type="ECO:0000313" key="5">
    <source>
        <dbReference type="EMBL" id="WKD50819.1"/>
    </source>
</evidence>
<evidence type="ECO:0000313" key="6">
    <source>
        <dbReference type="Proteomes" id="UP001321520"/>
    </source>
</evidence>
<gene>
    <name evidence="5" type="primary">wrbA</name>
    <name evidence="5" type="ORF">M8T91_05180</name>
</gene>
<proteinExistence type="inferred from homology"/>
<dbReference type="EC" id="1.6.5.2" evidence="5"/>
<reference evidence="5 6" key="1">
    <citation type="submission" date="2022-05" db="EMBL/GenBank/DDBJ databases">
        <title>Microbulbifer sp. nov., isolated from sponge.</title>
        <authorList>
            <person name="Gao L."/>
        </authorList>
    </citation>
    <scope>NUCLEOTIDE SEQUENCE [LARGE SCALE GENOMIC DNA]</scope>
    <source>
        <strain evidence="5 6">MI-G</strain>
    </source>
</reference>
<sequence>MDAGLPAAYVLVLYYSRTGATERMGAELARGVESSGMTARLRTVPSVSPDTEASLAPVPSEGAPYCTFEDLRHCAGLLMGSPTRFGNMASPMRYFLDQTSDLWLEGSLTGKPAAVFTSSNSLHGGQETTLISMMLPLLHHGMLIAGIPYSEAGLNRTHTGGTPYGASHWARNGTSTLSEDEITLCRALGARIGRLAGTLRQTPTSGGIGGSQ</sequence>
<keyword evidence="3" id="KW-0288">FMN</keyword>
<keyword evidence="6" id="KW-1185">Reference proteome</keyword>
<evidence type="ECO:0000256" key="2">
    <source>
        <dbReference type="ARBA" id="ARBA00022630"/>
    </source>
</evidence>
<dbReference type="RefSeq" id="WP_301417485.1">
    <property type="nucleotide sequence ID" value="NZ_CP098023.1"/>
</dbReference>
<dbReference type="InterPro" id="IPR029039">
    <property type="entry name" value="Flavoprotein-like_sf"/>
</dbReference>
<dbReference type="PANTHER" id="PTHR30546">
    <property type="entry name" value="FLAVODOXIN-RELATED PROTEIN WRBA-RELATED"/>
    <property type="match status" value="1"/>
</dbReference>
<protein>
    <submittedName>
        <fullName evidence="5">NAD(P)H:quinone oxidoreductase</fullName>
        <ecNumber evidence="5">1.6.5.2</ecNumber>
    </submittedName>
</protein>
<dbReference type="InterPro" id="IPR010089">
    <property type="entry name" value="Flavoprotein_WrbA-like"/>
</dbReference>
<comment type="similarity">
    <text evidence="1">Belongs to the WrbA family.</text>
</comment>
<dbReference type="Pfam" id="PF03358">
    <property type="entry name" value="FMN_red"/>
    <property type="match status" value="1"/>
</dbReference>
<dbReference type="GO" id="GO:0003955">
    <property type="term" value="F:NAD(P)H dehydrogenase (quinone) activity"/>
    <property type="evidence" value="ECO:0007669"/>
    <property type="project" value="UniProtKB-EC"/>
</dbReference>
<dbReference type="InterPro" id="IPR005025">
    <property type="entry name" value="FMN_Rdtase-like_dom"/>
</dbReference>
<evidence type="ECO:0000256" key="3">
    <source>
        <dbReference type="ARBA" id="ARBA00022643"/>
    </source>
</evidence>
<keyword evidence="5" id="KW-0560">Oxidoreductase</keyword>
<dbReference type="InterPro" id="IPR008254">
    <property type="entry name" value="Flavodoxin/NO_synth"/>
</dbReference>
<name>A0ABY9EGR6_9GAMM</name>
<organism evidence="5 6">
    <name type="scientific">Microbulbifer spongiae</name>
    <dbReference type="NCBI Taxonomy" id="2944933"/>
    <lineage>
        <taxon>Bacteria</taxon>
        <taxon>Pseudomonadati</taxon>
        <taxon>Pseudomonadota</taxon>
        <taxon>Gammaproteobacteria</taxon>
        <taxon>Cellvibrionales</taxon>
        <taxon>Microbulbiferaceae</taxon>
        <taxon>Microbulbifer</taxon>
    </lineage>
</organism>
<dbReference type="Proteomes" id="UP001321520">
    <property type="component" value="Chromosome"/>
</dbReference>